<dbReference type="InterPro" id="IPR051536">
    <property type="entry name" value="UDG_Type-4/5"/>
</dbReference>
<evidence type="ECO:0000259" key="10">
    <source>
        <dbReference type="SMART" id="SM00986"/>
    </source>
</evidence>
<dbReference type="Gene3D" id="3.40.470.10">
    <property type="entry name" value="Uracil-DNA glycosylase-like domain"/>
    <property type="match status" value="1"/>
</dbReference>
<organism evidence="11">
    <name type="scientific">marine metagenome</name>
    <dbReference type="NCBI Taxonomy" id="408172"/>
    <lineage>
        <taxon>unclassified sequences</taxon>
        <taxon>metagenomes</taxon>
        <taxon>ecological metagenomes</taxon>
    </lineage>
</organism>
<protein>
    <recommendedName>
        <fullName evidence="9">Type-5 uracil-DNA glycosylase</fullName>
    </recommendedName>
</protein>
<feature type="domain" description="Uracil-DNA glycosylase-like" evidence="10">
    <location>
        <begin position="49"/>
        <end position="224"/>
    </location>
</feature>
<gene>
    <name evidence="11" type="ORF">METZ01_LOCUS170508</name>
</gene>
<keyword evidence="5" id="KW-0408">Iron</keyword>
<reference evidence="11" key="1">
    <citation type="submission" date="2018-05" db="EMBL/GenBank/DDBJ databases">
        <authorList>
            <person name="Lanie J.A."/>
            <person name="Ng W.-L."/>
            <person name="Kazmierczak K.M."/>
            <person name="Andrzejewski T.M."/>
            <person name="Davidsen T.M."/>
            <person name="Wayne K.J."/>
            <person name="Tettelin H."/>
            <person name="Glass J.I."/>
            <person name="Rusch D."/>
            <person name="Podicherti R."/>
            <person name="Tsui H.-C.T."/>
            <person name="Winkler M.E."/>
        </authorList>
    </citation>
    <scope>NUCLEOTIDE SEQUENCE</scope>
</reference>
<dbReference type="PANTHER" id="PTHR33693">
    <property type="entry name" value="TYPE-5 URACIL-DNA GLYCOSYLASE"/>
    <property type="match status" value="1"/>
</dbReference>
<dbReference type="GO" id="GO:0051539">
    <property type="term" value="F:4 iron, 4 sulfur cluster binding"/>
    <property type="evidence" value="ECO:0007669"/>
    <property type="project" value="UniProtKB-KW"/>
</dbReference>
<evidence type="ECO:0000256" key="7">
    <source>
        <dbReference type="ARBA" id="ARBA00023204"/>
    </source>
</evidence>
<dbReference type="GO" id="GO:0046872">
    <property type="term" value="F:metal ion binding"/>
    <property type="evidence" value="ECO:0007669"/>
    <property type="project" value="UniProtKB-KW"/>
</dbReference>
<evidence type="ECO:0000256" key="5">
    <source>
        <dbReference type="ARBA" id="ARBA00023004"/>
    </source>
</evidence>
<evidence type="ECO:0000256" key="2">
    <source>
        <dbReference type="ARBA" id="ARBA00022723"/>
    </source>
</evidence>
<dbReference type="AlphaFoldDB" id="A0A382BVK3"/>
<dbReference type="InterPro" id="IPR044147">
    <property type="entry name" value="UdgB-like"/>
</dbReference>
<keyword evidence="1" id="KW-0004">4Fe-4S</keyword>
<name>A0A382BVK3_9ZZZZ</name>
<keyword evidence="3" id="KW-0227">DNA damage</keyword>
<accession>A0A382BVK3</accession>
<dbReference type="GO" id="GO:0033958">
    <property type="term" value="F:DNA-deoxyinosine glycosylase activity"/>
    <property type="evidence" value="ECO:0007669"/>
    <property type="project" value="InterPro"/>
</dbReference>
<dbReference type="InterPro" id="IPR005122">
    <property type="entry name" value="Uracil-DNA_glycosylase-like"/>
</dbReference>
<dbReference type="Pfam" id="PF03167">
    <property type="entry name" value="UDG"/>
    <property type="match status" value="1"/>
</dbReference>
<dbReference type="GO" id="GO:0006284">
    <property type="term" value="P:base-excision repair"/>
    <property type="evidence" value="ECO:0007669"/>
    <property type="project" value="InterPro"/>
</dbReference>
<comment type="similarity">
    <text evidence="8">Belongs to the uracil-DNA glycosylase (UDG) superfamily. Type 5 (UDGb) family.</text>
</comment>
<sequence length="227" mass="26017">MTLNSQFINLNKKIINCKKCVRLVAFRKKIAKEKRKQYINEKYWGKPITGFGDTSGEILLIGLAPAAHGGNRTGRVFTGDRSADFLYKCLYKAKMSNQPTSENKNDGLKLYNTYVTTALKCVPPGDKPTLLELRTCFNHFKQEIDLLRNVKIIVALGKIAFDACIQFYKETYFLKNKDYLFAHAAKYQLPDKKILLGCYHPSPRNVNTGRINEKKMTHLFRKVLKLA</sequence>
<proteinExistence type="inferred from homology"/>
<keyword evidence="2" id="KW-0479">Metal-binding</keyword>
<evidence type="ECO:0000256" key="6">
    <source>
        <dbReference type="ARBA" id="ARBA00023014"/>
    </source>
</evidence>
<keyword evidence="7" id="KW-0234">DNA repair</keyword>
<dbReference type="InterPro" id="IPR036895">
    <property type="entry name" value="Uracil-DNA_glycosylase-like_sf"/>
</dbReference>
<dbReference type="EMBL" id="UINC01031504">
    <property type="protein sequence ID" value="SVB17654.1"/>
    <property type="molecule type" value="Genomic_DNA"/>
</dbReference>
<evidence type="ECO:0000256" key="9">
    <source>
        <dbReference type="ARBA" id="ARBA00023887"/>
    </source>
</evidence>
<evidence type="ECO:0000256" key="1">
    <source>
        <dbReference type="ARBA" id="ARBA00022485"/>
    </source>
</evidence>
<dbReference type="SUPFAM" id="SSF52141">
    <property type="entry name" value="Uracil-DNA glycosylase-like"/>
    <property type="match status" value="1"/>
</dbReference>
<evidence type="ECO:0000256" key="8">
    <source>
        <dbReference type="ARBA" id="ARBA00023779"/>
    </source>
</evidence>
<dbReference type="SMART" id="SM00986">
    <property type="entry name" value="UDG"/>
    <property type="match status" value="1"/>
</dbReference>
<dbReference type="GO" id="GO:0004844">
    <property type="term" value="F:uracil DNA N-glycosylase activity"/>
    <property type="evidence" value="ECO:0007669"/>
    <property type="project" value="InterPro"/>
</dbReference>
<dbReference type="SMART" id="SM00987">
    <property type="entry name" value="UreE_C"/>
    <property type="match status" value="1"/>
</dbReference>
<keyword evidence="4" id="KW-0378">Hydrolase</keyword>
<dbReference type="PANTHER" id="PTHR33693:SF3">
    <property type="entry name" value="TYPE-5 URACIL-DNA GLYCOSYLASE"/>
    <property type="match status" value="1"/>
</dbReference>
<evidence type="ECO:0000256" key="4">
    <source>
        <dbReference type="ARBA" id="ARBA00022801"/>
    </source>
</evidence>
<evidence type="ECO:0000256" key="3">
    <source>
        <dbReference type="ARBA" id="ARBA00022763"/>
    </source>
</evidence>
<evidence type="ECO:0000313" key="11">
    <source>
        <dbReference type="EMBL" id="SVB17654.1"/>
    </source>
</evidence>
<keyword evidence="6" id="KW-0411">Iron-sulfur</keyword>
<dbReference type="CDD" id="cd10031">
    <property type="entry name" value="UDG-F5_TTUDGB_like"/>
    <property type="match status" value="1"/>
</dbReference>